<gene>
    <name evidence="2" type="ORF">PRCB_11810</name>
</gene>
<dbReference type="Proteomes" id="UP000232062">
    <property type="component" value="Unassembled WGS sequence"/>
</dbReference>
<evidence type="ECO:0000313" key="2">
    <source>
        <dbReference type="EMBL" id="PJZ05366.1"/>
    </source>
</evidence>
<evidence type="ECO:0000313" key="3">
    <source>
        <dbReference type="Proteomes" id="UP000232062"/>
    </source>
</evidence>
<sequence>MNQKDIAEALAAAMKRDGHELDGADRLIIRNTVSGSMASQRRRESYARSAAGSFNWQKKTPPRA</sequence>
<dbReference type="EMBL" id="PIQI01000017">
    <property type="protein sequence ID" value="PJZ05366.1"/>
    <property type="molecule type" value="Genomic_DNA"/>
</dbReference>
<accession>A0A2M9WCW1</accession>
<reference evidence="2 3" key="1">
    <citation type="submission" date="2017-11" db="EMBL/GenBank/DDBJ databases">
        <title>The genome sequence of Pantoea rodasii DSM 26611.</title>
        <authorList>
            <person name="Gao J."/>
            <person name="Mao X."/>
            <person name="Sun J."/>
        </authorList>
    </citation>
    <scope>NUCLEOTIDE SEQUENCE [LARGE SCALE GENOMIC DNA]</scope>
    <source>
        <strain evidence="2 3">DSM 26611</strain>
    </source>
</reference>
<proteinExistence type="predicted"/>
<comment type="caution">
    <text evidence="2">The sequence shown here is derived from an EMBL/GenBank/DDBJ whole genome shotgun (WGS) entry which is preliminary data.</text>
</comment>
<keyword evidence="3" id="KW-1185">Reference proteome</keyword>
<dbReference type="AlphaFoldDB" id="A0A2M9WCW1"/>
<dbReference type="RefSeq" id="WP_128599062.1">
    <property type="nucleotide sequence ID" value="NZ_MLFP01000034.1"/>
</dbReference>
<feature type="region of interest" description="Disordered" evidence="1">
    <location>
        <begin position="36"/>
        <end position="64"/>
    </location>
</feature>
<evidence type="ECO:0000256" key="1">
    <source>
        <dbReference type="SAM" id="MobiDB-lite"/>
    </source>
</evidence>
<organism evidence="2 3">
    <name type="scientific">Pantoea rodasii</name>
    <dbReference type="NCBI Taxonomy" id="1076549"/>
    <lineage>
        <taxon>Bacteria</taxon>
        <taxon>Pseudomonadati</taxon>
        <taxon>Pseudomonadota</taxon>
        <taxon>Gammaproteobacteria</taxon>
        <taxon>Enterobacterales</taxon>
        <taxon>Erwiniaceae</taxon>
        <taxon>Pantoea</taxon>
    </lineage>
</organism>
<protein>
    <submittedName>
        <fullName evidence="2">Uncharacterized protein</fullName>
    </submittedName>
</protein>
<name>A0A2M9WCW1_9GAMM</name>
<dbReference type="STRING" id="1076549.HA45_22175"/>